<evidence type="ECO:0000313" key="2">
    <source>
        <dbReference type="EMBL" id="KYF89165.1"/>
    </source>
</evidence>
<dbReference type="EMBL" id="JEMC01002270">
    <property type="protein sequence ID" value="KYF89165.1"/>
    <property type="molecule type" value="Genomic_DNA"/>
</dbReference>
<evidence type="ECO:0000313" key="3">
    <source>
        <dbReference type="Proteomes" id="UP000075515"/>
    </source>
</evidence>
<gene>
    <name evidence="2" type="ORF">BE18_45330</name>
</gene>
<accession>A0A150SCE5</accession>
<dbReference type="AlphaFoldDB" id="A0A150SCE5"/>
<dbReference type="PANTHER" id="PTHR46832">
    <property type="entry name" value="5'-METHYLTHIOADENOSINE/S-ADENOSYLHOMOCYSTEINE NUCLEOSIDASE"/>
    <property type="match status" value="1"/>
</dbReference>
<dbReference type="Proteomes" id="UP000075515">
    <property type="component" value="Unassembled WGS sequence"/>
</dbReference>
<protein>
    <recommendedName>
        <fullName evidence="1">Nucleoside phosphorylase domain-containing protein</fullName>
    </recommendedName>
</protein>
<dbReference type="GO" id="GO:0005829">
    <property type="term" value="C:cytosol"/>
    <property type="evidence" value="ECO:0007669"/>
    <property type="project" value="TreeGrafter"/>
</dbReference>
<dbReference type="InterPro" id="IPR035994">
    <property type="entry name" value="Nucleoside_phosphorylase_sf"/>
</dbReference>
<dbReference type="Gene3D" id="3.40.50.1580">
    <property type="entry name" value="Nucleoside phosphorylase domain"/>
    <property type="match status" value="1"/>
</dbReference>
<evidence type="ECO:0000259" key="1">
    <source>
        <dbReference type="Pfam" id="PF01048"/>
    </source>
</evidence>
<organism evidence="2 3">
    <name type="scientific">Sorangium cellulosum</name>
    <name type="common">Polyangium cellulosum</name>
    <dbReference type="NCBI Taxonomy" id="56"/>
    <lineage>
        <taxon>Bacteria</taxon>
        <taxon>Pseudomonadati</taxon>
        <taxon>Myxococcota</taxon>
        <taxon>Polyangia</taxon>
        <taxon>Polyangiales</taxon>
        <taxon>Polyangiaceae</taxon>
        <taxon>Sorangium</taxon>
    </lineage>
</organism>
<sequence length="266" mass="29109">MGASDKQSSPDSLIDFAILTAIDLERQAVCAAFGLTNEHRVRKEGSTYWRGTLPLKDGQHYGILVAQQRDMGQVEAALLATDVIKHWQPSAALLVGIGTTTKPDEVKLGDVVVGRSVYYYEHGKVTAEGTKLQPEIIPADASLLAHFVGSADWDGAVPVERPDDPEGKPKIHYGVIASGEKVIASAAARDAIASGHRKIIALSMESYGFSRVFSLSFERVRYLEIRGICDDGSERKDDRWRRYAAAASASFARHFMLNRPVEPKGR</sequence>
<dbReference type="SUPFAM" id="SSF53167">
    <property type="entry name" value="Purine and uridine phosphorylases"/>
    <property type="match status" value="1"/>
</dbReference>
<reference evidence="2 3" key="1">
    <citation type="submission" date="2014-02" db="EMBL/GenBank/DDBJ databases">
        <title>The small core and large imbalanced accessory genome model reveals a collaborative survival strategy of Sorangium cellulosum strains in nature.</title>
        <authorList>
            <person name="Han K."/>
            <person name="Peng R."/>
            <person name="Blom J."/>
            <person name="Li Y.-Z."/>
        </authorList>
    </citation>
    <scope>NUCLEOTIDE SEQUENCE [LARGE SCALE GENOMIC DNA]</scope>
    <source>
        <strain evidence="2 3">So0149</strain>
    </source>
</reference>
<comment type="caution">
    <text evidence="2">The sequence shown here is derived from an EMBL/GenBank/DDBJ whole genome shotgun (WGS) entry which is preliminary data.</text>
</comment>
<feature type="domain" description="Nucleoside phosphorylase" evidence="1">
    <location>
        <begin position="16"/>
        <end position="242"/>
    </location>
</feature>
<dbReference type="GO" id="GO:0019284">
    <property type="term" value="P:L-methionine salvage from S-adenosylmethionine"/>
    <property type="evidence" value="ECO:0007669"/>
    <property type="project" value="TreeGrafter"/>
</dbReference>
<name>A0A150SCE5_SORCE</name>
<dbReference type="PANTHER" id="PTHR46832:SF1">
    <property type="entry name" value="5'-METHYLTHIOADENOSINE_S-ADENOSYLHOMOCYSTEINE NUCLEOSIDASE"/>
    <property type="match status" value="1"/>
</dbReference>
<dbReference type="GO" id="GO:0008930">
    <property type="term" value="F:methylthioadenosine nucleosidase activity"/>
    <property type="evidence" value="ECO:0007669"/>
    <property type="project" value="TreeGrafter"/>
</dbReference>
<dbReference type="InterPro" id="IPR000845">
    <property type="entry name" value="Nucleoside_phosphorylase_d"/>
</dbReference>
<proteinExistence type="predicted"/>
<dbReference type="GO" id="GO:0008782">
    <property type="term" value="F:adenosylhomocysteine nucleosidase activity"/>
    <property type="evidence" value="ECO:0007669"/>
    <property type="project" value="TreeGrafter"/>
</dbReference>
<dbReference type="GO" id="GO:0009116">
    <property type="term" value="P:nucleoside metabolic process"/>
    <property type="evidence" value="ECO:0007669"/>
    <property type="project" value="InterPro"/>
</dbReference>
<dbReference type="Pfam" id="PF01048">
    <property type="entry name" value="PNP_UDP_1"/>
    <property type="match status" value="1"/>
</dbReference>